<evidence type="ECO:0000313" key="2">
    <source>
        <dbReference type="Proteomes" id="UP000427906"/>
    </source>
</evidence>
<dbReference type="RefSeq" id="WP_155315744.1">
    <property type="nucleotide sequence ID" value="NZ_AP021874.1"/>
</dbReference>
<reference evidence="1 2" key="1">
    <citation type="submission" date="2019-11" db="EMBL/GenBank/DDBJ databases">
        <title>Comparative genomics of hydrocarbon-degrading Desulfosarcina strains.</title>
        <authorList>
            <person name="Watanabe M."/>
            <person name="Kojima H."/>
            <person name="Fukui M."/>
        </authorList>
    </citation>
    <scope>NUCLEOTIDE SEQUENCE [LARGE SCALE GENOMIC DNA]</scope>
    <source>
        <strain evidence="1 2">PL12</strain>
    </source>
</reference>
<evidence type="ECO:0000313" key="1">
    <source>
        <dbReference type="EMBL" id="BBO67488.1"/>
    </source>
</evidence>
<dbReference type="EMBL" id="AP021874">
    <property type="protein sequence ID" value="BBO67488.1"/>
    <property type="molecule type" value="Genomic_DNA"/>
</dbReference>
<organism evidence="1 2">
    <name type="scientific">Desulfosarcina alkanivorans</name>
    <dbReference type="NCBI Taxonomy" id="571177"/>
    <lineage>
        <taxon>Bacteria</taxon>
        <taxon>Pseudomonadati</taxon>
        <taxon>Thermodesulfobacteriota</taxon>
        <taxon>Desulfobacteria</taxon>
        <taxon>Desulfobacterales</taxon>
        <taxon>Desulfosarcinaceae</taxon>
        <taxon>Desulfosarcina</taxon>
    </lineage>
</organism>
<dbReference type="Proteomes" id="UP000427906">
    <property type="component" value="Chromosome"/>
</dbReference>
<protein>
    <submittedName>
        <fullName evidence="1">Uncharacterized protein</fullName>
    </submittedName>
</protein>
<dbReference type="KEGG" id="dalk:DSCA_14180"/>
<dbReference type="OrthoDB" id="5422471at2"/>
<keyword evidence="2" id="KW-1185">Reference proteome</keyword>
<proteinExistence type="predicted"/>
<gene>
    <name evidence="1" type="ORF">DSCA_14180</name>
</gene>
<sequence>MANPTQTVDNLMKVSVKVRPGTISSDDHRDIPFVFIYGVGPAGITPFEKALFGKGIGDRVQFDMMFSDYRETIGHLEAPLREQTGIRSPASLDVTVTGIVRATDRDVVKAMAAGGSCGDCGCGCGGH</sequence>
<dbReference type="AlphaFoldDB" id="A0A5K7YEK1"/>
<name>A0A5K7YEK1_9BACT</name>
<accession>A0A5K7YEK1</accession>